<comment type="similarity">
    <text evidence="1">Belongs to the STEEP1 family.</text>
</comment>
<gene>
    <name evidence="3" type="ORF">BJ554DRAFT_5190</name>
</gene>
<dbReference type="Pfam" id="PF25809">
    <property type="entry name" value="STEEP1"/>
    <property type="match status" value="1"/>
</dbReference>
<dbReference type="Proteomes" id="UP000673691">
    <property type="component" value="Unassembled WGS sequence"/>
</dbReference>
<dbReference type="GO" id="GO:0006888">
    <property type="term" value="P:endoplasmic reticulum to Golgi vesicle-mediated transport"/>
    <property type="evidence" value="ECO:0007669"/>
    <property type="project" value="TreeGrafter"/>
</dbReference>
<reference evidence="3 4" key="1">
    <citation type="journal article" name="Sci. Rep.">
        <title>Genome-scale phylogenetic analyses confirm Olpidium as the closest living zoosporic fungus to the non-flagellated, terrestrial fungi.</title>
        <authorList>
            <person name="Chang Y."/>
            <person name="Rochon D."/>
            <person name="Sekimoto S."/>
            <person name="Wang Y."/>
            <person name="Chovatia M."/>
            <person name="Sandor L."/>
            <person name="Salamov A."/>
            <person name="Grigoriev I.V."/>
            <person name="Stajich J.E."/>
            <person name="Spatafora J.W."/>
        </authorList>
    </citation>
    <scope>NUCLEOTIDE SEQUENCE [LARGE SCALE GENOMIC DNA]</scope>
    <source>
        <strain evidence="3">S191</strain>
    </source>
</reference>
<dbReference type="GO" id="GO:0090158">
    <property type="term" value="P:endoplasmic reticulum membrane organization"/>
    <property type="evidence" value="ECO:0007669"/>
    <property type="project" value="TreeGrafter"/>
</dbReference>
<comment type="caution">
    <text evidence="3">The sequence shown here is derived from an EMBL/GenBank/DDBJ whole genome shotgun (WGS) entry which is preliminary data.</text>
</comment>
<dbReference type="AlphaFoldDB" id="A0A8H7ZZI4"/>
<dbReference type="PANTHER" id="PTHR46355:SF1">
    <property type="entry name" value="STING ER EXIT PROTEIN"/>
    <property type="match status" value="1"/>
</dbReference>
<feature type="domain" description="STEEP1" evidence="2">
    <location>
        <begin position="17"/>
        <end position="110"/>
    </location>
</feature>
<evidence type="ECO:0000256" key="1">
    <source>
        <dbReference type="ARBA" id="ARBA00024205"/>
    </source>
</evidence>
<sequence length="133" mass="14942">MPKVVARWATSSSLADCICGEYICILDTSFESLPRRQTDRAYIIPQKTRAVKFNVKDGETVFVKRPKGFEKQFRKICPRCHLWVAYWVTEARSKAEYAYVVEGAVAEDVAATKMRVEAAADAAEAVVVEANFT</sequence>
<evidence type="ECO:0000313" key="4">
    <source>
        <dbReference type="Proteomes" id="UP000673691"/>
    </source>
</evidence>
<keyword evidence="4" id="KW-1185">Reference proteome</keyword>
<dbReference type="GO" id="GO:0005737">
    <property type="term" value="C:cytoplasm"/>
    <property type="evidence" value="ECO:0007669"/>
    <property type="project" value="GOC"/>
</dbReference>
<evidence type="ECO:0000259" key="2">
    <source>
        <dbReference type="Pfam" id="PF25809"/>
    </source>
</evidence>
<name>A0A8H7ZZI4_9FUNG</name>
<accession>A0A8H7ZZI4</accession>
<dbReference type="InterPro" id="IPR029704">
    <property type="entry name" value="STEEP-like"/>
</dbReference>
<dbReference type="InterPro" id="IPR057965">
    <property type="entry name" value="STEEP1_dom"/>
</dbReference>
<evidence type="ECO:0000313" key="3">
    <source>
        <dbReference type="EMBL" id="KAG5462433.1"/>
    </source>
</evidence>
<dbReference type="EMBL" id="JAEFCI010002150">
    <property type="protein sequence ID" value="KAG5462433.1"/>
    <property type="molecule type" value="Genomic_DNA"/>
</dbReference>
<protein>
    <recommendedName>
        <fullName evidence="2">STEEP1 domain-containing protein</fullName>
    </recommendedName>
</protein>
<dbReference type="PANTHER" id="PTHR46355">
    <property type="entry name" value="UPF0428 PROTEIN CXORF56"/>
    <property type="match status" value="1"/>
</dbReference>
<organism evidence="3 4">
    <name type="scientific">Olpidium bornovanus</name>
    <dbReference type="NCBI Taxonomy" id="278681"/>
    <lineage>
        <taxon>Eukaryota</taxon>
        <taxon>Fungi</taxon>
        <taxon>Fungi incertae sedis</taxon>
        <taxon>Olpidiomycota</taxon>
        <taxon>Olpidiomycotina</taxon>
        <taxon>Olpidiomycetes</taxon>
        <taxon>Olpidiales</taxon>
        <taxon>Olpidiaceae</taxon>
        <taxon>Olpidium</taxon>
    </lineage>
</organism>
<dbReference type="OrthoDB" id="418131at2759"/>
<proteinExistence type="inferred from homology"/>